<dbReference type="RefSeq" id="WP_051167201.1">
    <property type="nucleotide sequence ID" value="NZ_LT906441.1"/>
</dbReference>
<comment type="subcellular location">
    <subcellularLocation>
        <location evidence="1">Cell membrane</location>
        <topology evidence="1">Multi-pass membrane protein</topology>
    </subcellularLocation>
</comment>
<evidence type="ECO:0000256" key="6">
    <source>
        <dbReference type="ARBA" id="ARBA00022989"/>
    </source>
</evidence>
<evidence type="ECO:0000256" key="3">
    <source>
        <dbReference type="ARBA" id="ARBA00022692"/>
    </source>
</evidence>
<dbReference type="PRINTS" id="PR01806">
    <property type="entry name" value="VIRFACTRMVIN"/>
</dbReference>
<dbReference type="InterPro" id="IPR004268">
    <property type="entry name" value="MurJ"/>
</dbReference>
<feature type="transmembrane region" description="Helical" evidence="9">
    <location>
        <begin position="538"/>
        <end position="559"/>
    </location>
</feature>
<dbReference type="GO" id="GO:0005886">
    <property type="term" value="C:plasma membrane"/>
    <property type="evidence" value="ECO:0007669"/>
    <property type="project" value="UniProtKB-SubCell"/>
</dbReference>
<feature type="transmembrane region" description="Helical" evidence="9">
    <location>
        <begin position="427"/>
        <end position="448"/>
    </location>
</feature>
<evidence type="ECO:0000256" key="9">
    <source>
        <dbReference type="SAM" id="Phobius"/>
    </source>
</evidence>
<dbReference type="NCBIfam" id="TIGR01695">
    <property type="entry name" value="murJ_mviN"/>
    <property type="match status" value="1"/>
</dbReference>
<feature type="transmembrane region" description="Helical" evidence="9">
    <location>
        <begin position="382"/>
        <end position="407"/>
    </location>
</feature>
<keyword evidence="2" id="KW-1003">Cell membrane</keyword>
<feature type="transmembrane region" description="Helical" evidence="9">
    <location>
        <begin position="166"/>
        <end position="186"/>
    </location>
</feature>
<feature type="transmembrane region" description="Helical" evidence="9">
    <location>
        <begin position="507"/>
        <end position="526"/>
    </location>
</feature>
<feature type="compositionally biased region" description="Polar residues" evidence="8">
    <location>
        <begin position="102"/>
        <end position="115"/>
    </location>
</feature>
<keyword evidence="6 9" id="KW-1133">Transmembrane helix</keyword>
<evidence type="ECO:0000256" key="2">
    <source>
        <dbReference type="ARBA" id="ARBA00022475"/>
    </source>
</evidence>
<evidence type="ECO:0000313" key="10">
    <source>
        <dbReference type="EMBL" id="SNV31417.1"/>
    </source>
</evidence>
<feature type="transmembrane region" description="Helical" evidence="9">
    <location>
        <begin position="632"/>
        <end position="653"/>
    </location>
</feature>
<gene>
    <name evidence="10" type="primary">murJ</name>
    <name evidence="10" type="ORF">SAMEA4412665_00607</name>
</gene>
<accession>A0A239WA68</accession>
<dbReference type="AlphaFoldDB" id="A0A239WA68"/>
<dbReference type="CDD" id="cd13123">
    <property type="entry name" value="MATE_MurJ_like"/>
    <property type="match status" value="1"/>
</dbReference>
<keyword evidence="3 9" id="KW-0812">Transmembrane</keyword>
<organism evidence="10 11">
    <name type="scientific">Cutibacterium granulosum</name>
    <dbReference type="NCBI Taxonomy" id="33011"/>
    <lineage>
        <taxon>Bacteria</taxon>
        <taxon>Bacillati</taxon>
        <taxon>Actinomycetota</taxon>
        <taxon>Actinomycetes</taxon>
        <taxon>Propionibacteriales</taxon>
        <taxon>Propionibacteriaceae</taxon>
        <taxon>Cutibacterium</taxon>
    </lineage>
</organism>
<dbReference type="KEGG" id="cgrn:4412665_00607"/>
<dbReference type="Proteomes" id="UP000215332">
    <property type="component" value="Chromosome 1"/>
</dbReference>
<feature type="compositionally biased region" description="Basic residues" evidence="8">
    <location>
        <begin position="75"/>
        <end position="84"/>
    </location>
</feature>
<dbReference type="GO" id="GO:0015648">
    <property type="term" value="F:lipid-linked peptidoglycan transporter activity"/>
    <property type="evidence" value="ECO:0007669"/>
    <property type="project" value="TreeGrafter"/>
</dbReference>
<dbReference type="Pfam" id="PF03023">
    <property type="entry name" value="MurJ"/>
    <property type="match status" value="1"/>
</dbReference>
<proteinExistence type="predicted"/>
<feature type="transmembrane region" description="Helical" evidence="9">
    <location>
        <begin position="229"/>
        <end position="250"/>
    </location>
</feature>
<feature type="region of interest" description="Disordered" evidence="8">
    <location>
        <begin position="1"/>
        <end position="31"/>
    </location>
</feature>
<feature type="transmembrane region" description="Helical" evidence="9">
    <location>
        <begin position="270"/>
        <end position="290"/>
    </location>
</feature>
<feature type="transmembrane region" description="Helical" evidence="9">
    <location>
        <begin position="605"/>
        <end position="626"/>
    </location>
</feature>
<keyword evidence="7 9" id="KW-0472">Membrane</keyword>
<feature type="transmembrane region" description="Helical" evidence="9">
    <location>
        <begin position="565"/>
        <end position="585"/>
    </location>
</feature>
<dbReference type="EMBL" id="LT906441">
    <property type="protein sequence ID" value="SNV31417.1"/>
    <property type="molecule type" value="Genomic_DNA"/>
</dbReference>
<protein>
    <submittedName>
        <fullName evidence="10">Integral membrane protein MviN</fullName>
    </submittedName>
</protein>
<dbReference type="PANTHER" id="PTHR47019:SF1">
    <property type="entry name" value="LIPID II FLIPPASE MURJ"/>
    <property type="match status" value="1"/>
</dbReference>
<dbReference type="GO" id="GO:0008360">
    <property type="term" value="P:regulation of cell shape"/>
    <property type="evidence" value="ECO:0007669"/>
    <property type="project" value="UniProtKB-KW"/>
</dbReference>
<feature type="transmembrane region" description="Helical" evidence="9">
    <location>
        <begin position="338"/>
        <end position="361"/>
    </location>
</feature>
<evidence type="ECO:0000256" key="7">
    <source>
        <dbReference type="ARBA" id="ARBA00023136"/>
    </source>
</evidence>
<feature type="transmembrane region" description="Helical" evidence="9">
    <location>
        <begin position="469"/>
        <end position="487"/>
    </location>
</feature>
<feature type="region of interest" description="Disordered" evidence="8">
    <location>
        <begin position="63"/>
        <end position="120"/>
    </location>
</feature>
<evidence type="ECO:0000256" key="1">
    <source>
        <dbReference type="ARBA" id="ARBA00004651"/>
    </source>
</evidence>
<dbReference type="InterPro" id="IPR051050">
    <property type="entry name" value="Lipid_II_flippase_MurJ/MviN"/>
</dbReference>
<dbReference type="GO" id="GO:0009252">
    <property type="term" value="P:peptidoglycan biosynthetic process"/>
    <property type="evidence" value="ECO:0007669"/>
    <property type="project" value="UniProtKB-KW"/>
</dbReference>
<keyword evidence="5" id="KW-0573">Peptidoglycan synthesis</keyword>
<feature type="transmembrane region" description="Helical" evidence="9">
    <location>
        <begin position="302"/>
        <end position="323"/>
    </location>
</feature>
<feature type="transmembrane region" description="Helical" evidence="9">
    <location>
        <begin position="198"/>
        <end position="217"/>
    </location>
</feature>
<evidence type="ECO:0000313" key="11">
    <source>
        <dbReference type="Proteomes" id="UP000215332"/>
    </source>
</evidence>
<reference evidence="10 11" key="1">
    <citation type="submission" date="2017-06" db="EMBL/GenBank/DDBJ databases">
        <authorList>
            <consortium name="Pathogen Informatics"/>
        </authorList>
    </citation>
    <scope>NUCLEOTIDE SEQUENCE [LARGE SCALE GENOMIC DNA]</scope>
    <source>
        <strain evidence="10 11">NCTC11865</strain>
    </source>
</reference>
<name>A0A239WA68_9ACTN</name>
<keyword evidence="4" id="KW-0133">Cell shape</keyword>
<dbReference type="GO" id="GO:0034204">
    <property type="term" value="P:lipid translocation"/>
    <property type="evidence" value="ECO:0007669"/>
    <property type="project" value="TreeGrafter"/>
</dbReference>
<evidence type="ECO:0000256" key="4">
    <source>
        <dbReference type="ARBA" id="ARBA00022960"/>
    </source>
</evidence>
<dbReference type="PANTHER" id="PTHR47019">
    <property type="entry name" value="LIPID II FLIPPASE MURJ"/>
    <property type="match status" value="1"/>
</dbReference>
<dbReference type="eggNOG" id="COG0728">
    <property type="taxonomic scope" value="Bacteria"/>
</dbReference>
<evidence type="ECO:0000256" key="5">
    <source>
        <dbReference type="ARBA" id="ARBA00022984"/>
    </source>
</evidence>
<evidence type="ECO:0000256" key="8">
    <source>
        <dbReference type="SAM" id="MobiDB-lite"/>
    </source>
</evidence>
<sequence length="677" mass="72589">MSDKVGGVPSGKLSPADRRGPADQTSDEVDVYDLLRVPDSLSSPDVYDFLDVDATMLGTGVAARVRQREEQDRRARPHPHRTARRPGAEFGSTVTDHAASGYSRTTGDGSAQEEPTVTDLAEESEAVDAAAGGAAGVAGETAATPAEPSIRRASVVMAAGTMVSRVLGFVRTFLLTAVAGGTSLALDAFQAANTLPNVIFILLSAGVLNAILIPQITKAMKQPDGGQDFVDRLLTASFGVVLIVAVLATVTSPWLLDLYFSASGATRQLTVLFGFIVMPQIFFYGLYAILGQVLNARSQFAAFMWSPVLANLIQIAGLVWFLVQWGSHPDPATWTGEMVWVLAGFTTLGIAVQGLFLIIPLRRGGFRWRPRFGLRGHGLGAAARITMWTFSALLVSQLVGILTKRLLSWVRLRHPEVSGSVAAYDNAFLVFMLPHSFITTSILTALFPQMSQAFADGDEPRMRRLVRKGLSAPALLIIPCSLAMVVLARPGVQTIFRLQPSQVDVLAWAVAIMGLGLLPFGVSTLQQRYCFAREDGRLNFRMQLVLSGAQLVCLLAVFIAPANTALLVVAAAQTIANTIVSIVWVRVASRQMNGLGMISVIDQWLRLLGASVLAAVPTWFIVKLFGMLGSRWLLNAAATIVGGVAFVGIFVLASKLFRIPEVTDAVAGLGRKLHVVR</sequence>